<dbReference type="Pfam" id="PF02371">
    <property type="entry name" value="Transposase_20"/>
    <property type="match status" value="1"/>
</dbReference>
<feature type="domain" description="Transposase IS116/IS110/IS902 C-terminal" evidence="2">
    <location>
        <begin position="1"/>
        <end position="47"/>
    </location>
</feature>
<evidence type="ECO:0000259" key="2">
    <source>
        <dbReference type="Pfam" id="PF02371"/>
    </source>
</evidence>
<evidence type="ECO:0000313" key="3">
    <source>
        <dbReference type="EMBL" id="RQX06391.1"/>
    </source>
</evidence>
<comment type="caution">
    <text evidence="3">The sequence shown here is derived from an EMBL/GenBank/DDBJ whole genome shotgun (WGS) entry which is preliminary data.</text>
</comment>
<evidence type="ECO:0000256" key="1">
    <source>
        <dbReference type="SAM" id="MobiDB-lite"/>
    </source>
</evidence>
<reference evidence="3 4" key="1">
    <citation type="submission" date="2018-05" db="EMBL/GenBank/DDBJ databases">
        <title>Micromonospora from Atacama Desert.</title>
        <authorList>
            <person name="Carro L."/>
            <person name="Goodfellow M."/>
            <person name="Klenk H.-P."/>
        </authorList>
    </citation>
    <scope>NUCLEOTIDE SEQUENCE [LARGE SCALE GENOMIC DNA]</scope>
    <source>
        <strain evidence="3 4">LB39</strain>
    </source>
</reference>
<gene>
    <name evidence="3" type="ORF">DLJ59_05135</name>
</gene>
<dbReference type="Proteomes" id="UP000282312">
    <property type="component" value="Unassembled WGS sequence"/>
</dbReference>
<dbReference type="InterPro" id="IPR003346">
    <property type="entry name" value="Transposase_20"/>
</dbReference>
<feature type="compositionally biased region" description="Low complexity" evidence="1">
    <location>
        <begin position="68"/>
        <end position="84"/>
    </location>
</feature>
<dbReference type="OrthoDB" id="9815354at2"/>
<dbReference type="GO" id="GO:0003677">
    <property type="term" value="F:DNA binding"/>
    <property type="evidence" value="ECO:0007669"/>
    <property type="project" value="InterPro"/>
</dbReference>
<proteinExistence type="predicted"/>
<feature type="region of interest" description="Disordered" evidence="1">
    <location>
        <begin position="1"/>
        <end position="94"/>
    </location>
</feature>
<dbReference type="EMBL" id="QGSZ01000137">
    <property type="protein sequence ID" value="RQX06391.1"/>
    <property type="molecule type" value="Genomic_DNA"/>
</dbReference>
<sequence>MCPGKNESAGKHKSGRIRAGNTSLRAALGEAAMAATRTKKTYLSARYRRLTARRGYKDPSSPSPTPSSSPAGTYSPTTPPTTTSACRCSGPDSPDRYALIQEEPVVRRNARRSRVIWTASSISERRDPVSIATATRPTMPQRRNFASTVGSTLGEIRRFCRASSR</sequence>
<dbReference type="GO" id="GO:0006313">
    <property type="term" value="P:DNA transposition"/>
    <property type="evidence" value="ECO:0007669"/>
    <property type="project" value="InterPro"/>
</dbReference>
<name>A0A3N9WZY1_9ACTN</name>
<dbReference type="AlphaFoldDB" id="A0A3N9WZY1"/>
<protein>
    <recommendedName>
        <fullName evidence="2">Transposase IS116/IS110/IS902 C-terminal domain-containing protein</fullName>
    </recommendedName>
</protein>
<evidence type="ECO:0000313" key="4">
    <source>
        <dbReference type="Proteomes" id="UP000282312"/>
    </source>
</evidence>
<feature type="compositionally biased region" description="Low complexity" evidence="1">
    <location>
        <begin position="26"/>
        <end position="35"/>
    </location>
</feature>
<dbReference type="GO" id="GO:0004803">
    <property type="term" value="F:transposase activity"/>
    <property type="evidence" value="ECO:0007669"/>
    <property type="project" value="InterPro"/>
</dbReference>
<accession>A0A3N9WZY1</accession>
<keyword evidence="4" id="KW-1185">Reference proteome</keyword>
<organism evidence="3 4">
    <name type="scientific">Micromonospora inaquosa</name>
    <dbReference type="NCBI Taxonomy" id="2203716"/>
    <lineage>
        <taxon>Bacteria</taxon>
        <taxon>Bacillati</taxon>
        <taxon>Actinomycetota</taxon>
        <taxon>Actinomycetes</taxon>
        <taxon>Micromonosporales</taxon>
        <taxon>Micromonosporaceae</taxon>
        <taxon>Micromonospora</taxon>
    </lineage>
</organism>